<evidence type="ECO:0000259" key="1">
    <source>
        <dbReference type="Pfam" id="PF12234"/>
    </source>
</evidence>
<name>A0AAF0J9R8_9BASI</name>
<gene>
    <name evidence="2" type="primary">RAV1</name>
    <name evidence="2" type="ORF">MCUN1_000399</name>
</gene>
<evidence type="ECO:0000313" key="2">
    <source>
        <dbReference type="EMBL" id="WFD33586.1"/>
    </source>
</evidence>
<dbReference type="SUPFAM" id="SSF50978">
    <property type="entry name" value="WD40 repeat-like"/>
    <property type="match status" value="1"/>
</dbReference>
<proteinExistence type="predicted"/>
<dbReference type="Proteomes" id="UP001219933">
    <property type="component" value="Chromosome 1"/>
</dbReference>
<feature type="domain" description="RAVE complex protein Rav1 C-terminal" evidence="1">
    <location>
        <begin position="741"/>
        <end position="1015"/>
    </location>
</feature>
<dbReference type="EMBL" id="CP119877">
    <property type="protein sequence ID" value="WFD33586.1"/>
    <property type="molecule type" value="Genomic_DNA"/>
</dbReference>
<dbReference type="PANTHER" id="PTHR13950">
    <property type="entry name" value="RABCONNECTIN-RELATED"/>
    <property type="match status" value="1"/>
</dbReference>
<dbReference type="GO" id="GO:0007035">
    <property type="term" value="P:vacuolar acidification"/>
    <property type="evidence" value="ECO:0007669"/>
    <property type="project" value="TreeGrafter"/>
</dbReference>
<sequence>MASLAPPGGDRVSCVALGYDQETGDMLLAAGSGTDVVLWRLKAAAPPSVQKVPVYSTWTLDGTVQVGVSVHSISLNERLAVGTRRGVVVYERVRLSWRPVWKTGSPRGILVVRWSPDALLLAALPAYDSRVAVWGGKDFTVAARLSHTRQVSTFSWRTSHLDDAQRPTLVTITTDSVARVFSTLPEAPLALRQVAAVDAAIEGDGPPCRTLSTVYIDSLHAHAAFRGDLLAALQQEQNAAAGVGKFDEDIARRAKRLTQLLRMPDFFLSVLADASLVVHAVGPLDAHAPTLIKTQVLLRIPMCLPLDAARTKMHLEFHSLPPRTDASNALVHAQSPAGAQGSLSLSPGYLFDGDMRGVVVRHDHARLLCAAHAEHVISLHTLGSQTISLSSDGHIIVWGEKLASQVAITVEGAVATSLTTDGFAVATNKLTYYSVADGDATRGESKLLGGNILDLVGDVAVTSQGISAKVPHKFAVEAATVSSDGRVYTVADEKLSEWTLGREWHTTASFSVGTVSRMVAHGRLVATTHSGTLSLWDMARCEFCAPLLLRCSVDGDPPLCWAADGRLLAVGAGADIDLYAHSSGTWRQVRRVAIPGARNISHIAALGSSLVVAYGCTIAVHALDSPPEPSRLLDDAEHLAHMLQFGVIDGADATLRVISAAGAKHASVPVDVVPLDTLIARKSSARMSQADVDRIGALLEDSPERLCAAQALWDVQRSELDDCAKRCLAAMRTSPGSGCTLWGAFSSAPEALVSAARLQHERFTWEAMRSTGVIYWAPQEALAELLDQAARIAFAKDEPDVILATVLYLAIGRLDTVRTLWKRAIGNADRQKMTNFLANDFSVERWRVAAQKNAFALISQRRFAFAAAFFLLGGAVTEAVNVCMRQLNDLSLAVAIARINGGTPLTKLLREHVVPAAIRKADRWLACWALYVLDRKADIIKTITRPLAALKEDDTFEFECEPPADDVQDPTLALLLEHARISGWGKLDDGVESRFVIHMQRQLAAHGYPIIGLALVRGWQFAAEPAHKPAPTQEDAPVSSTKVGLLFTNRAPPTMQSTQEFDMSAFGL</sequence>
<evidence type="ECO:0000313" key="3">
    <source>
        <dbReference type="Proteomes" id="UP001219933"/>
    </source>
</evidence>
<protein>
    <submittedName>
        <fullName evidence="2">Regulator of (H+)-ATPase in vacuolar membrane</fullName>
    </submittedName>
</protein>
<keyword evidence="3" id="KW-1185">Reference proteome</keyword>
<dbReference type="GO" id="GO:0043291">
    <property type="term" value="C:RAVE complex"/>
    <property type="evidence" value="ECO:0007669"/>
    <property type="project" value="TreeGrafter"/>
</dbReference>
<dbReference type="InterPro" id="IPR036322">
    <property type="entry name" value="WD40_repeat_dom_sf"/>
</dbReference>
<accession>A0AAF0J9R8</accession>
<dbReference type="Gene3D" id="2.130.10.10">
    <property type="entry name" value="YVTN repeat-like/Quinoprotein amine dehydrogenase"/>
    <property type="match status" value="2"/>
</dbReference>
<dbReference type="InterPro" id="IPR015943">
    <property type="entry name" value="WD40/YVTN_repeat-like_dom_sf"/>
</dbReference>
<dbReference type="AlphaFoldDB" id="A0AAF0J9R8"/>
<dbReference type="PANTHER" id="PTHR13950:SF9">
    <property type="entry name" value="RABCONNECTIN-3A"/>
    <property type="match status" value="1"/>
</dbReference>
<dbReference type="InterPro" id="IPR022033">
    <property type="entry name" value="Rav1p_C"/>
</dbReference>
<organism evidence="2 3">
    <name type="scientific">Malassezia cuniculi</name>
    <dbReference type="NCBI Taxonomy" id="948313"/>
    <lineage>
        <taxon>Eukaryota</taxon>
        <taxon>Fungi</taxon>
        <taxon>Dikarya</taxon>
        <taxon>Basidiomycota</taxon>
        <taxon>Ustilaginomycotina</taxon>
        <taxon>Malasseziomycetes</taxon>
        <taxon>Malasseziales</taxon>
        <taxon>Malasseziaceae</taxon>
        <taxon>Malassezia</taxon>
    </lineage>
</organism>
<dbReference type="Pfam" id="PF12234">
    <property type="entry name" value="Rav1p_C"/>
    <property type="match status" value="1"/>
</dbReference>
<dbReference type="InterPro" id="IPR052208">
    <property type="entry name" value="DmX-like/RAVE_component"/>
</dbReference>
<reference evidence="2" key="1">
    <citation type="submission" date="2023-03" db="EMBL/GenBank/DDBJ databases">
        <title>Mating type loci evolution in Malassezia.</title>
        <authorList>
            <person name="Coelho M.A."/>
        </authorList>
    </citation>
    <scope>NUCLEOTIDE SEQUENCE</scope>
    <source>
        <strain evidence="2">CBS 11721</strain>
    </source>
</reference>